<dbReference type="InterPro" id="IPR003779">
    <property type="entry name" value="CMD-like"/>
</dbReference>
<evidence type="ECO:0000259" key="1">
    <source>
        <dbReference type="Pfam" id="PF02627"/>
    </source>
</evidence>
<dbReference type="RefSeq" id="WP_140845078.1">
    <property type="nucleotide sequence ID" value="NZ_RCZI01000009.1"/>
</dbReference>
<reference evidence="2 3" key="1">
    <citation type="journal article" date="2019" name="Environ. Microbiol.">
        <title>Species interactions and distinct microbial communities in high Arctic permafrost affected cryosols are associated with the CH4 and CO2 gas fluxes.</title>
        <authorList>
            <person name="Altshuler I."/>
            <person name="Hamel J."/>
            <person name="Turney S."/>
            <person name="Magnuson E."/>
            <person name="Levesque R."/>
            <person name="Greer C."/>
            <person name="Whyte L.G."/>
        </authorList>
    </citation>
    <scope>NUCLEOTIDE SEQUENCE [LARGE SCALE GENOMIC DNA]</scope>
    <source>
        <strain evidence="2 3">S06.C</strain>
    </source>
</reference>
<dbReference type="InterPro" id="IPR029032">
    <property type="entry name" value="AhpD-like"/>
</dbReference>
<feature type="domain" description="Carboxymuconolactone decarboxylase-like" evidence="1">
    <location>
        <begin position="37"/>
        <end position="117"/>
    </location>
</feature>
<name>A0A502DEW8_9BURK</name>
<dbReference type="PANTHER" id="PTHR34846">
    <property type="entry name" value="4-CARBOXYMUCONOLACTONE DECARBOXYLASE FAMILY PROTEIN (AFU_ORTHOLOGUE AFUA_6G11590)"/>
    <property type="match status" value="1"/>
</dbReference>
<evidence type="ECO:0000313" key="3">
    <source>
        <dbReference type="Proteomes" id="UP000319212"/>
    </source>
</evidence>
<dbReference type="Proteomes" id="UP000319212">
    <property type="component" value="Unassembled WGS sequence"/>
</dbReference>
<gene>
    <name evidence="2" type="ORF">EAH82_20380</name>
</gene>
<dbReference type="AlphaFoldDB" id="A0A502DEW8"/>
<dbReference type="Pfam" id="PF02627">
    <property type="entry name" value="CMD"/>
    <property type="match status" value="1"/>
</dbReference>
<dbReference type="Gene3D" id="1.20.1290.10">
    <property type="entry name" value="AhpD-like"/>
    <property type="match status" value="1"/>
</dbReference>
<accession>A0A502DEW8</accession>
<comment type="caution">
    <text evidence="2">The sequence shown here is derived from an EMBL/GenBank/DDBJ whole genome shotgun (WGS) entry which is preliminary data.</text>
</comment>
<protein>
    <submittedName>
        <fullName evidence="2">Carboxymuconolactone decarboxylase family protein</fullName>
    </submittedName>
</protein>
<dbReference type="OrthoDB" id="4704294at2"/>
<organism evidence="2 3">
    <name type="scientific">Variovorax guangxiensis</name>
    <dbReference type="NCBI Taxonomy" id="1775474"/>
    <lineage>
        <taxon>Bacteria</taxon>
        <taxon>Pseudomonadati</taxon>
        <taxon>Pseudomonadota</taxon>
        <taxon>Betaproteobacteria</taxon>
        <taxon>Burkholderiales</taxon>
        <taxon>Comamonadaceae</taxon>
        <taxon>Variovorax</taxon>
    </lineage>
</organism>
<sequence length="182" mass="20224">MARIPYFDMNQAPEDYKALLGGRPPLNLYRMLPHSGPAHSKAFLGLGGAILRSNELDSQLREIAILRVGILSKASYEVHQHKRVARNVGLSDAKVAALEVGADISALDDTEKLVLEFTDKLFHDVKAPDELFNRVSAKFNHRQTAELVLTIGFYMLVSRFLENFEVDIEPPGTIPDATINPN</sequence>
<dbReference type="EMBL" id="RCZI01000009">
    <property type="protein sequence ID" value="TPG23564.1"/>
    <property type="molecule type" value="Genomic_DNA"/>
</dbReference>
<dbReference type="PANTHER" id="PTHR34846:SF11">
    <property type="entry name" value="4-CARBOXYMUCONOLACTONE DECARBOXYLASE FAMILY PROTEIN (AFU_ORTHOLOGUE AFUA_6G11590)"/>
    <property type="match status" value="1"/>
</dbReference>
<dbReference type="GO" id="GO:0051920">
    <property type="term" value="F:peroxiredoxin activity"/>
    <property type="evidence" value="ECO:0007669"/>
    <property type="project" value="InterPro"/>
</dbReference>
<dbReference type="SUPFAM" id="SSF69118">
    <property type="entry name" value="AhpD-like"/>
    <property type="match status" value="1"/>
</dbReference>
<proteinExistence type="predicted"/>
<evidence type="ECO:0000313" key="2">
    <source>
        <dbReference type="EMBL" id="TPG23564.1"/>
    </source>
</evidence>